<dbReference type="EMBL" id="RCUX01000020">
    <property type="protein sequence ID" value="RLP71889.1"/>
    <property type="molecule type" value="Genomic_DNA"/>
</dbReference>
<name>A0A3L6ZVK2_9MICO</name>
<keyword evidence="2" id="KW-1185">Reference proteome</keyword>
<gene>
    <name evidence="1" type="ORF">D9V32_15785</name>
</gene>
<evidence type="ECO:0000313" key="1">
    <source>
        <dbReference type="EMBL" id="RLP71889.1"/>
    </source>
</evidence>
<dbReference type="OrthoDB" id="5050566at2"/>
<evidence type="ECO:0000313" key="2">
    <source>
        <dbReference type="Proteomes" id="UP000272503"/>
    </source>
</evidence>
<organism evidence="1 2">
    <name type="scientific">Mycetocola tolaasinivorans</name>
    <dbReference type="NCBI Taxonomy" id="76635"/>
    <lineage>
        <taxon>Bacteria</taxon>
        <taxon>Bacillati</taxon>
        <taxon>Actinomycetota</taxon>
        <taxon>Actinomycetes</taxon>
        <taxon>Micrococcales</taxon>
        <taxon>Microbacteriaceae</taxon>
        <taxon>Mycetocola</taxon>
    </lineage>
</organism>
<accession>A0A3L6ZVK2</accession>
<dbReference type="RefSeq" id="WP_121649874.1">
    <property type="nucleotide sequence ID" value="NZ_RCUX01000020.1"/>
</dbReference>
<proteinExistence type="predicted"/>
<protein>
    <submittedName>
        <fullName evidence="1">Uncharacterized protein</fullName>
    </submittedName>
</protein>
<dbReference type="Proteomes" id="UP000272503">
    <property type="component" value="Unassembled WGS sequence"/>
</dbReference>
<comment type="caution">
    <text evidence="1">The sequence shown here is derived from an EMBL/GenBank/DDBJ whole genome shotgun (WGS) entry which is preliminary data.</text>
</comment>
<sequence>MFGPLEIETDRDSVAMGDDAVSHARQISVRPGIHLAELVEQASPEIREHGWSWVARVDGEAVAVWSIDHGARLLRPDRRITRRRAPKRVHFDYYVQIDPEWLHQRLSEGAAPNRLALEAEFAPIAQERWEIEQRRREREIHERLFSAECVDLLRGWGAVVNLHNDRLIRFELGGARWSASRADTMVLLGRGGGPNASIRPASFAECWLAAAVGADYRVARGAARMPEFDRLSLPELEPMASWPPGTKRWATIGALTVQLSGEDAVSAFELAHGRSLTEIADLIESGLSPA</sequence>
<dbReference type="AlphaFoldDB" id="A0A3L6ZVK2"/>
<reference evidence="1 2" key="1">
    <citation type="submission" date="2018-10" db="EMBL/GenBank/DDBJ databases">
        <authorList>
            <person name="Li J."/>
        </authorList>
    </citation>
    <scope>NUCLEOTIDE SEQUENCE [LARGE SCALE GENOMIC DNA]</scope>
    <source>
        <strain evidence="1 2">IF 016277</strain>
    </source>
</reference>